<keyword evidence="13" id="KW-1185">Reference proteome</keyword>
<dbReference type="NCBIfam" id="TIGR00007">
    <property type="entry name" value="1-(5-phosphoribosyl)-5-[(5-phosphoribosylamino)methylideneamino]imidazole-4-carboxamide isomerase"/>
    <property type="match status" value="1"/>
</dbReference>
<evidence type="ECO:0000313" key="13">
    <source>
        <dbReference type="Proteomes" id="UP001500074"/>
    </source>
</evidence>
<dbReference type="PANTHER" id="PTHR43090">
    <property type="entry name" value="1-(5-PHOSPHORIBOSYL)-5-[(5-PHOSPHORIBOSYLAMINO)METHYLIDENEAMINO] IMIDAZOLE-4-CARBOXAMIDE ISOMERASE"/>
    <property type="match status" value="1"/>
</dbReference>
<evidence type="ECO:0000256" key="7">
    <source>
        <dbReference type="ARBA" id="ARBA00023102"/>
    </source>
</evidence>
<comment type="similarity">
    <text evidence="4 9 10">Belongs to the HisA/HisF family.</text>
</comment>
<dbReference type="EC" id="5.3.1.16" evidence="9 11"/>
<evidence type="ECO:0000256" key="10">
    <source>
        <dbReference type="RuleBase" id="RU003657"/>
    </source>
</evidence>
<sequence>MLVIPAIDLKDGHCVRLKQGRMEDATSYGDDPVAMAARWVDAGARRLHLVDLNGAFEGKPVNGEAVTAIARAYPELPIQIGGGIRNAQTIEHYLEAGVGYVIIGTQAVKQPEFVAAMCRLFPGRVIVGLDARDGFVATDGWAEVSTLKATELAKRFRDDGVASIVYTDIARDGMMQGVNLDATIELARDGGLPVIASGGVTNLDDIRALAGVADQGILGAITGRAIYEGSLDVATAQRLCDELDDRLENHATRGGN</sequence>
<evidence type="ECO:0000256" key="9">
    <source>
        <dbReference type="HAMAP-Rule" id="MF_01014"/>
    </source>
</evidence>
<feature type="active site" description="Proton donor" evidence="9">
    <location>
        <position position="130"/>
    </location>
</feature>
<organism evidence="12 13">
    <name type="scientific">Modicisalibacter zincidurans</name>
    <dbReference type="NCBI Taxonomy" id="1178777"/>
    <lineage>
        <taxon>Bacteria</taxon>
        <taxon>Pseudomonadati</taxon>
        <taxon>Pseudomonadota</taxon>
        <taxon>Gammaproteobacteria</taxon>
        <taxon>Oceanospirillales</taxon>
        <taxon>Halomonadaceae</taxon>
        <taxon>Modicisalibacter</taxon>
    </lineage>
</organism>
<dbReference type="InterPro" id="IPR011060">
    <property type="entry name" value="RibuloseP-bd_barrel"/>
</dbReference>
<dbReference type="SUPFAM" id="SSF51366">
    <property type="entry name" value="Ribulose-phoshate binding barrel"/>
    <property type="match status" value="1"/>
</dbReference>
<dbReference type="InterPro" id="IPR023016">
    <property type="entry name" value="HisA/PriA"/>
</dbReference>
<evidence type="ECO:0000256" key="6">
    <source>
        <dbReference type="ARBA" id="ARBA00022605"/>
    </source>
</evidence>
<reference evidence="13" key="1">
    <citation type="journal article" date="2019" name="Int. J. Syst. Evol. Microbiol.">
        <title>The Global Catalogue of Microorganisms (GCM) 10K type strain sequencing project: providing services to taxonomists for standard genome sequencing and annotation.</title>
        <authorList>
            <consortium name="The Broad Institute Genomics Platform"/>
            <consortium name="The Broad Institute Genome Sequencing Center for Infectious Disease"/>
            <person name="Wu L."/>
            <person name="Ma J."/>
        </authorList>
    </citation>
    <scope>NUCLEOTIDE SEQUENCE [LARGE SCALE GENOMIC DNA]</scope>
    <source>
        <strain evidence="13">JCM 18472</strain>
    </source>
</reference>
<dbReference type="PANTHER" id="PTHR43090:SF2">
    <property type="entry name" value="1-(5-PHOSPHORIBOSYL)-5-[(5-PHOSPHORIBOSYLAMINO)METHYLIDENEAMINO] IMIDAZOLE-4-CARBOXAMIDE ISOMERASE"/>
    <property type="match status" value="1"/>
</dbReference>
<evidence type="ECO:0000313" key="12">
    <source>
        <dbReference type="EMBL" id="GAA5171671.1"/>
    </source>
</evidence>
<keyword evidence="8 9" id="KW-0413">Isomerase</keyword>
<evidence type="ECO:0000256" key="8">
    <source>
        <dbReference type="ARBA" id="ARBA00023235"/>
    </source>
</evidence>
<comment type="pathway">
    <text evidence="3 9 11">Amino-acid biosynthesis; L-histidine biosynthesis; L-histidine from 5-phospho-alpha-D-ribose 1-diphosphate: step 4/9.</text>
</comment>
<evidence type="ECO:0000256" key="3">
    <source>
        <dbReference type="ARBA" id="ARBA00005133"/>
    </source>
</evidence>
<dbReference type="HAMAP" id="MF_01014">
    <property type="entry name" value="HisA"/>
    <property type="match status" value="1"/>
</dbReference>
<dbReference type="Proteomes" id="UP001500074">
    <property type="component" value="Unassembled WGS sequence"/>
</dbReference>
<dbReference type="InterPro" id="IPR006063">
    <property type="entry name" value="HisA_bact_arch"/>
</dbReference>
<evidence type="ECO:0000256" key="4">
    <source>
        <dbReference type="ARBA" id="ARBA00009667"/>
    </source>
</evidence>
<gene>
    <name evidence="9 12" type="primary">hisA</name>
    <name evidence="12" type="ORF">GCM10023342_06860</name>
</gene>
<keyword evidence="5 9" id="KW-0963">Cytoplasm</keyword>
<evidence type="ECO:0000256" key="2">
    <source>
        <dbReference type="ARBA" id="ARBA00004496"/>
    </source>
</evidence>
<dbReference type="CDD" id="cd04732">
    <property type="entry name" value="HisA"/>
    <property type="match status" value="1"/>
</dbReference>
<dbReference type="InterPro" id="IPR006062">
    <property type="entry name" value="His_biosynth"/>
</dbReference>
<dbReference type="EMBL" id="BAABKI010000010">
    <property type="protein sequence ID" value="GAA5171671.1"/>
    <property type="molecule type" value="Genomic_DNA"/>
</dbReference>
<comment type="subcellular location">
    <subcellularLocation>
        <location evidence="2 9 11">Cytoplasm</location>
    </subcellularLocation>
</comment>
<dbReference type="InterPro" id="IPR013785">
    <property type="entry name" value="Aldolase_TIM"/>
</dbReference>
<dbReference type="RefSeq" id="WP_031382233.1">
    <property type="nucleotide sequence ID" value="NZ_BAABKI010000010.1"/>
</dbReference>
<comment type="catalytic activity">
    <reaction evidence="1 9 11">
        <text>1-(5-phospho-beta-D-ribosyl)-5-[(5-phospho-beta-D-ribosylamino)methylideneamino]imidazole-4-carboxamide = 5-[(5-phospho-1-deoxy-D-ribulos-1-ylimino)methylamino]-1-(5-phospho-beta-D-ribosyl)imidazole-4-carboxamide</text>
        <dbReference type="Rhea" id="RHEA:15469"/>
        <dbReference type="ChEBI" id="CHEBI:58435"/>
        <dbReference type="ChEBI" id="CHEBI:58525"/>
        <dbReference type="EC" id="5.3.1.16"/>
    </reaction>
</comment>
<dbReference type="Gene3D" id="3.20.20.70">
    <property type="entry name" value="Aldolase class I"/>
    <property type="match status" value="1"/>
</dbReference>
<dbReference type="GO" id="GO:0016853">
    <property type="term" value="F:isomerase activity"/>
    <property type="evidence" value="ECO:0007669"/>
    <property type="project" value="UniProtKB-KW"/>
</dbReference>
<accession>A0ABP9R4W8</accession>
<comment type="caution">
    <text evidence="12">The sequence shown here is derived from an EMBL/GenBank/DDBJ whole genome shotgun (WGS) entry which is preliminary data.</text>
</comment>
<proteinExistence type="inferred from homology"/>
<keyword evidence="7 9" id="KW-0368">Histidine biosynthesis</keyword>
<name>A0ABP9R4W8_9GAMM</name>
<evidence type="ECO:0000256" key="5">
    <source>
        <dbReference type="ARBA" id="ARBA00022490"/>
    </source>
</evidence>
<feature type="active site" description="Proton acceptor" evidence="9">
    <location>
        <position position="8"/>
    </location>
</feature>
<evidence type="ECO:0000256" key="11">
    <source>
        <dbReference type="RuleBase" id="RU003658"/>
    </source>
</evidence>
<dbReference type="InterPro" id="IPR044524">
    <property type="entry name" value="Isoase_HisA-like"/>
</dbReference>
<keyword evidence="6 9" id="KW-0028">Amino-acid biosynthesis</keyword>
<dbReference type="Pfam" id="PF00977">
    <property type="entry name" value="His_biosynth"/>
    <property type="match status" value="1"/>
</dbReference>
<evidence type="ECO:0000256" key="1">
    <source>
        <dbReference type="ARBA" id="ARBA00000901"/>
    </source>
</evidence>
<protein>
    <recommendedName>
        <fullName evidence="9 11">1-(5-phosphoribosyl)-5-[(5-phosphoribosylamino)methylideneamino] imidazole-4-carboxamide isomerase</fullName>
        <ecNumber evidence="9 11">5.3.1.16</ecNumber>
    </recommendedName>
    <alternativeName>
        <fullName evidence="9">Phosphoribosylformimino-5-aminoimidazole carboxamide ribotide isomerase</fullName>
    </alternativeName>
</protein>